<keyword evidence="19" id="KW-1185">Reference proteome</keyword>
<keyword evidence="8 17" id="KW-1133">Transmembrane helix</keyword>
<keyword evidence="11" id="KW-1015">Disulfide bond</keyword>
<protein>
    <recommendedName>
        <fullName evidence="14">alpha-N-acetylgalactosaminide alpha-2,6-sialyltransferase</fullName>
        <ecNumber evidence="14">2.4.3.3</ecNumber>
    </recommendedName>
</protein>
<evidence type="ECO:0000256" key="1">
    <source>
        <dbReference type="ARBA" id="ARBA00004323"/>
    </source>
</evidence>
<dbReference type="CDD" id="cd23973">
    <property type="entry name" value="GT29_ST6GALNAC1"/>
    <property type="match status" value="1"/>
</dbReference>
<evidence type="ECO:0000256" key="16">
    <source>
        <dbReference type="ARBA" id="ARBA00052285"/>
    </source>
</evidence>
<gene>
    <name evidence="18" type="ORF">CCH79_00003138</name>
</gene>
<evidence type="ECO:0000256" key="10">
    <source>
        <dbReference type="ARBA" id="ARBA00023136"/>
    </source>
</evidence>
<evidence type="ECO:0000256" key="14">
    <source>
        <dbReference type="ARBA" id="ARBA00039109"/>
    </source>
</evidence>
<evidence type="ECO:0000256" key="6">
    <source>
        <dbReference type="ARBA" id="ARBA00022692"/>
    </source>
</evidence>
<dbReference type="Pfam" id="PF00777">
    <property type="entry name" value="Glyco_transf_29"/>
    <property type="match status" value="3"/>
</dbReference>
<keyword evidence="9" id="KW-0333">Golgi apparatus</keyword>
<name>A0A315VE19_GAMAF</name>
<keyword evidence="4" id="KW-0328">Glycosyltransferase</keyword>
<dbReference type="PANTHER" id="PTHR45941:SF1">
    <property type="entry name" value="ALPHA-N-ACETYLGALACTOSAMINIDE ALPHA-2,6-SIALYLTRANSFERASE 1"/>
    <property type="match status" value="1"/>
</dbReference>
<feature type="transmembrane region" description="Helical" evidence="17">
    <location>
        <begin position="5"/>
        <end position="24"/>
    </location>
</feature>
<evidence type="ECO:0000256" key="4">
    <source>
        <dbReference type="ARBA" id="ARBA00022676"/>
    </source>
</evidence>
<reference evidence="18 19" key="1">
    <citation type="journal article" date="2018" name="G3 (Bethesda)">
        <title>A High-Quality Reference Genome for the Invasive Mosquitofish Gambusia affinis Using a Chicago Library.</title>
        <authorList>
            <person name="Hoffberg S.L."/>
            <person name="Troendle N.J."/>
            <person name="Glenn T.C."/>
            <person name="Mahmud O."/>
            <person name="Louha S."/>
            <person name="Chalopin D."/>
            <person name="Bennetzen J.L."/>
            <person name="Mauricio R."/>
        </authorList>
    </citation>
    <scope>NUCLEOTIDE SEQUENCE [LARGE SCALE GENOMIC DNA]</scope>
    <source>
        <strain evidence="18">NE01/NJP1002.9</strain>
        <tissue evidence="18">Muscle</tissue>
    </source>
</reference>
<evidence type="ECO:0000313" key="18">
    <source>
        <dbReference type="EMBL" id="PWA21468.1"/>
    </source>
</evidence>
<evidence type="ECO:0000256" key="3">
    <source>
        <dbReference type="ARBA" id="ARBA00006003"/>
    </source>
</evidence>
<keyword evidence="12" id="KW-0325">Glycoprotein</keyword>
<comment type="catalytic activity">
    <reaction evidence="16">
        <text>a 3-O-[N-acetyl-alpha-D-galactosaminyl]-L-threonyl-[protein] + CMP-N-acetyl-beta-neuraminate = a 3-O-[N-acetyl-alpha-neuraminosyl-(2-&gt;6)-N-acetyl-alpha-D-galactosaminyl]-L-threonyl-[protein] + CMP + H(+)</text>
        <dbReference type="Rhea" id="RHEA:81643"/>
        <dbReference type="Rhea" id="RHEA-COMP:11689"/>
        <dbReference type="Rhea" id="RHEA-COMP:19720"/>
        <dbReference type="ChEBI" id="CHEBI:15378"/>
        <dbReference type="ChEBI" id="CHEBI:57812"/>
        <dbReference type="ChEBI" id="CHEBI:60377"/>
        <dbReference type="ChEBI" id="CHEBI:87075"/>
        <dbReference type="ChEBI" id="CHEBI:231970"/>
    </reaction>
    <physiologicalReaction direction="left-to-right" evidence="16">
        <dbReference type="Rhea" id="RHEA:81644"/>
    </physiologicalReaction>
</comment>
<dbReference type="STRING" id="33528.ENSGAFP00000008551"/>
<dbReference type="GO" id="GO:0001665">
    <property type="term" value="F:alpha-N-acetylgalactosaminide alpha-2,6-sialyltransferase activity"/>
    <property type="evidence" value="ECO:0007669"/>
    <property type="project" value="UniProtKB-EC"/>
</dbReference>
<evidence type="ECO:0000256" key="17">
    <source>
        <dbReference type="SAM" id="Phobius"/>
    </source>
</evidence>
<evidence type="ECO:0000256" key="5">
    <source>
        <dbReference type="ARBA" id="ARBA00022679"/>
    </source>
</evidence>
<dbReference type="EMBL" id="NHOQ01001904">
    <property type="protein sequence ID" value="PWA21468.1"/>
    <property type="molecule type" value="Genomic_DNA"/>
</dbReference>
<proteinExistence type="inferred from homology"/>
<dbReference type="PANTHER" id="PTHR45941">
    <property type="entry name" value="ALPHA-N-ACETYLGALACTOSAMINIDE ALPHA-2,6-SIALYLTRANSFERASE 2-LIKE-RELATED"/>
    <property type="match status" value="1"/>
</dbReference>
<organism evidence="18 19">
    <name type="scientific">Gambusia affinis</name>
    <name type="common">Western mosquitofish</name>
    <name type="synonym">Heterandria affinis</name>
    <dbReference type="NCBI Taxonomy" id="33528"/>
    <lineage>
        <taxon>Eukaryota</taxon>
        <taxon>Metazoa</taxon>
        <taxon>Chordata</taxon>
        <taxon>Craniata</taxon>
        <taxon>Vertebrata</taxon>
        <taxon>Euteleostomi</taxon>
        <taxon>Actinopterygii</taxon>
        <taxon>Neopterygii</taxon>
        <taxon>Teleostei</taxon>
        <taxon>Neoteleostei</taxon>
        <taxon>Acanthomorphata</taxon>
        <taxon>Ovalentaria</taxon>
        <taxon>Atherinomorphae</taxon>
        <taxon>Cyprinodontiformes</taxon>
        <taxon>Poeciliidae</taxon>
        <taxon>Poeciliinae</taxon>
        <taxon>Gambusia</taxon>
    </lineage>
</organism>
<comment type="caution">
    <text evidence="18">The sequence shown here is derived from an EMBL/GenBank/DDBJ whole genome shotgun (WGS) entry which is preliminary data.</text>
</comment>
<accession>A0A315VE19</accession>
<evidence type="ECO:0000313" key="19">
    <source>
        <dbReference type="Proteomes" id="UP000250572"/>
    </source>
</evidence>
<dbReference type="EC" id="2.4.3.3" evidence="14"/>
<evidence type="ECO:0000256" key="7">
    <source>
        <dbReference type="ARBA" id="ARBA00022968"/>
    </source>
</evidence>
<dbReference type="InterPro" id="IPR038578">
    <property type="entry name" value="GT29-like_sf"/>
</dbReference>
<sequence length="970" mass="113463">MKKIAFFSFALVMGVSIFLFILSWENYEGESSWKVFSRNKLPTGEDTWINVVQRIRNLSRLSGRKMNNTNICSLGNVKTQSRTPETPGPIINLNSFKKLPQWSFEDVYNLDAPPRPTTCPQSLRYSKDKDFQKAFLPNIRRFLHKDNFSIREWNRLSHFNNPFGFMGMKYGDVMPVMKLIPKPKEPLLLPKPGGDGCVRCAVVGSGGILNGSKMGAEIDAHDYVFRMNGAVINGYEEDVGKKTSVYVHTAHSITTSRKIFQEYGYKSAPHDQGIKYVLIPEGLRDFQWLQSLLKGENVPSGEYTGEDPRSYYSGQFSEDRFYVLHQDFLRYVRNRFLSSSDLSGEYWAVVRPTNGAFTLFMALHTCDTVSAYGFMTEDYSKYPNYYVDKHLTEIVFYINHDLILEKNLWKSLHDKKILKLYQRTGMNAAVVEGYEEDVGNRTSVYIHTAHSITASPSFYRKFGYKAAPHDEGIKYVLIPEGLRDFQWLNAVIKGERVSEGEYRNRNARTYYSGQYNETRFYVLHQDFLRYVRNRFLKSGNLNQGYWAIVRPTNGAFAIFTALHVSAYGFMTDDYSKYSNYYFQKYLKTNVIFFANHDYIMEKNFIFLFIMSQRNLPSNIRYRWIAMSAVKHFKGLDSFYKNERLWQNEGNVTLLNATRDSLTILEMDQINKEYPIPMMHKRYFKQLPQWTFEDIYNLDAPPRSTKCAHSLRNSKDEDFQKAFLPNIRMFLHKDNINMREWNRLSHFNNPFGFMDMAYEDVMPVLKLISKPKEPLLRPKPGGDGCIHCAVVGTAGILNGSKMGAEIDAHDYVFRMNGAVIEGYEEDVGNRTSVYVHTSFSISSSLYLFKKYGYKSAPHDEGIKYVMIPEGMRDYKWLKALIREDKESKMNPRTYYSGQYNESRFYVLHQDFLRYVSAYGFITEDYKKYSCYYAERHLKTNVIFYSNHDYIMEKNLWKRLHDKKIIKLYQRT</sequence>
<dbReference type="Gene3D" id="3.90.1480.20">
    <property type="entry name" value="Glycosyl transferase family 29"/>
    <property type="match status" value="3"/>
</dbReference>
<dbReference type="GO" id="GO:0000139">
    <property type="term" value="C:Golgi membrane"/>
    <property type="evidence" value="ECO:0007669"/>
    <property type="project" value="UniProtKB-SubCell"/>
</dbReference>
<evidence type="ECO:0000256" key="13">
    <source>
        <dbReference type="ARBA" id="ARBA00036348"/>
    </source>
</evidence>
<dbReference type="AlphaFoldDB" id="A0A315VE19"/>
<comment type="catalytic activity">
    <reaction evidence="13">
        <text>a beta-D-galactosyl-(1-&gt;3)-N-acetyl-alpha-D-galactosaminyl derivative + CMP-N-acetyl-beta-neuraminate = a beta-D-galactosyl-(1-&gt;3)-[N-acetyl-alpha-neuraminyl-(2-&gt;6)]-N-acetyl-alpha-D-galactosaminyl derivative + CMP + H(+)</text>
        <dbReference type="Rhea" id="RHEA:11136"/>
        <dbReference type="ChEBI" id="CHEBI:15378"/>
        <dbReference type="ChEBI" id="CHEBI:57812"/>
        <dbReference type="ChEBI" id="CHEBI:60377"/>
        <dbReference type="ChEBI" id="CHEBI:133470"/>
        <dbReference type="ChEBI" id="CHEBI:140764"/>
        <dbReference type="EC" id="2.4.3.3"/>
    </reaction>
    <physiologicalReaction direction="left-to-right" evidence="13">
        <dbReference type="Rhea" id="RHEA:11137"/>
    </physiologicalReaction>
</comment>
<comment type="similarity">
    <text evidence="3">Belongs to the glycosyltransferase 29 family.</text>
</comment>
<comment type="catalytic activity">
    <reaction evidence="15">
        <text>a 3-O-[N-acetyl-alpha-neuraminyl-(2-&gt;3)-beta-D-galactosyl-(1-&gt;3)-N-acetyl-alpha-D-galactosaminyl]-L-threonyl-[protein] + CMP-N-acetyl-beta-neuraminate = a 3-O-{alpha-Neu5Ac-(2-&gt;3)-beta-D-Gal-(1-&gt;3)-[alpha-Neu5Ac-(2-&gt;6)]-alpha-D-GalNAc}-L-threonyl-[protein] + CMP + H(+)</text>
        <dbReference type="Rhea" id="RHEA:81659"/>
        <dbReference type="Rhea" id="RHEA-COMP:14417"/>
        <dbReference type="Rhea" id="RHEA-COMP:16763"/>
        <dbReference type="ChEBI" id="CHEBI:15378"/>
        <dbReference type="ChEBI" id="CHEBI:57812"/>
        <dbReference type="ChEBI" id="CHEBI:60377"/>
        <dbReference type="ChEBI" id="CHEBI:139598"/>
        <dbReference type="ChEBI" id="CHEBI:156398"/>
    </reaction>
    <physiologicalReaction direction="left-to-right" evidence="15">
        <dbReference type="Rhea" id="RHEA:81660"/>
    </physiologicalReaction>
</comment>
<keyword evidence="7" id="KW-0735">Signal-anchor</keyword>
<evidence type="ECO:0000256" key="9">
    <source>
        <dbReference type="ARBA" id="ARBA00023034"/>
    </source>
</evidence>
<dbReference type="InterPro" id="IPR001675">
    <property type="entry name" value="Glyco_trans_29"/>
</dbReference>
<evidence type="ECO:0000256" key="12">
    <source>
        <dbReference type="ARBA" id="ARBA00023180"/>
    </source>
</evidence>
<dbReference type="GO" id="GO:0009312">
    <property type="term" value="P:oligosaccharide biosynthetic process"/>
    <property type="evidence" value="ECO:0007669"/>
    <property type="project" value="TreeGrafter"/>
</dbReference>
<evidence type="ECO:0000256" key="2">
    <source>
        <dbReference type="ARBA" id="ARBA00004922"/>
    </source>
</evidence>
<evidence type="ECO:0000256" key="8">
    <source>
        <dbReference type="ARBA" id="ARBA00022989"/>
    </source>
</evidence>
<keyword evidence="5" id="KW-0808">Transferase</keyword>
<keyword evidence="6 17" id="KW-0812">Transmembrane</keyword>
<evidence type="ECO:0000256" key="11">
    <source>
        <dbReference type="ARBA" id="ARBA00023157"/>
    </source>
</evidence>
<comment type="pathway">
    <text evidence="2">Protein modification; protein glycosylation.</text>
</comment>
<evidence type="ECO:0000256" key="15">
    <source>
        <dbReference type="ARBA" id="ARBA00050664"/>
    </source>
</evidence>
<dbReference type="Proteomes" id="UP000250572">
    <property type="component" value="Unassembled WGS sequence"/>
</dbReference>
<keyword evidence="10 17" id="KW-0472">Membrane</keyword>
<comment type="subcellular location">
    <subcellularLocation>
        <location evidence="1">Golgi apparatus membrane</location>
        <topology evidence="1">Single-pass type II membrane protein</topology>
    </subcellularLocation>
</comment>